<evidence type="ECO:0000313" key="2">
    <source>
        <dbReference type="Proteomes" id="UP001153076"/>
    </source>
</evidence>
<dbReference type="AlphaFoldDB" id="A0A9Q1JVB2"/>
<evidence type="ECO:0000313" key="1">
    <source>
        <dbReference type="EMBL" id="KAJ8431545.1"/>
    </source>
</evidence>
<sequence>MEQEARDKYISILSSSLALIRQQCKIEWIKYGDDCTRFFFARAKQRKLATYIFTIQDATGAVVEGFDQVGDVMLSFYKDLLRQTSLQRHPIDPSIVSNYLWGGTEEHTKVPHILWANTCKAKKHRGTGIKDYVAWNKATIAKLVWAIATKNDTLWVEWVHDRYIKDTDWSDYASAPDSSWTWKKICSTRETFKPGCHNSHDWQFQGRNLKKIPISSLSAQMPSKCGTLLCNGGPSHVATLMRT</sequence>
<dbReference type="PANTHER" id="PTHR33116:SF80">
    <property type="entry name" value="REVERSE TRANSCRIPTASE ZINC-BINDING DOMAIN-CONTAINING PROTEIN"/>
    <property type="match status" value="1"/>
</dbReference>
<dbReference type="PANTHER" id="PTHR33116">
    <property type="entry name" value="REVERSE TRANSCRIPTASE ZINC-BINDING DOMAIN-CONTAINING PROTEIN-RELATED-RELATED"/>
    <property type="match status" value="1"/>
</dbReference>
<gene>
    <name evidence="1" type="ORF">Cgig2_009623</name>
</gene>
<dbReference type="Proteomes" id="UP001153076">
    <property type="component" value="Unassembled WGS sequence"/>
</dbReference>
<reference evidence="1" key="1">
    <citation type="submission" date="2022-04" db="EMBL/GenBank/DDBJ databases">
        <title>Carnegiea gigantea Genome sequencing and assembly v2.</title>
        <authorList>
            <person name="Copetti D."/>
            <person name="Sanderson M.J."/>
            <person name="Burquez A."/>
            <person name="Wojciechowski M.F."/>
        </authorList>
    </citation>
    <scope>NUCLEOTIDE SEQUENCE</scope>
    <source>
        <strain evidence="1">SGP5-SGP5p</strain>
        <tissue evidence="1">Aerial part</tissue>
    </source>
</reference>
<organism evidence="1 2">
    <name type="scientific">Carnegiea gigantea</name>
    <dbReference type="NCBI Taxonomy" id="171969"/>
    <lineage>
        <taxon>Eukaryota</taxon>
        <taxon>Viridiplantae</taxon>
        <taxon>Streptophyta</taxon>
        <taxon>Embryophyta</taxon>
        <taxon>Tracheophyta</taxon>
        <taxon>Spermatophyta</taxon>
        <taxon>Magnoliopsida</taxon>
        <taxon>eudicotyledons</taxon>
        <taxon>Gunneridae</taxon>
        <taxon>Pentapetalae</taxon>
        <taxon>Caryophyllales</taxon>
        <taxon>Cactineae</taxon>
        <taxon>Cactaceae</taxon>
        <taxon>Cactoideae</taxon>
        <taxon>Echinocereeae</taxon>
        <taxon>Carnegiea</taxon>
    </lineage>
</organism>
<dbReference type="OrthoDB" id="1108859at2759"/>
<keyword evidence="2" id="KW-1185">Reference proteome</keyword>
<proteinExistence type="predicted"/>
<dbReference type="EMBL" id="JAKOGI010000682">
    <property type="protein sequence ID" value="KAJ8431545.1"/>
    <property type="molecule type" value="Genomic_DNA"/>
</dbReference>
<protein>
    <submittedName>
        <fullName evidence="1">Uncharacterized protein</fullName>
    </submittedName>
</protein>
<name>A0A9Q1JVB2_9CARY</name>
<accession>A0A9Q1JVB2</accession>
<comment type="caution">
    <text evidence="1">The sequence shown here is derived from an EMBL/GenBank/DDBJ whole genome shotgun (WGS) entry which is preliminary data.</text>
</comment>